<evidence type="ECO:0000313" key="2">
    <source>
        <dbReference type="Proteomes" id="UP000230233"/>
    </source>
</evidence>
<dbReference type="AlphaFoldDB" id="A0A2G5SF92"/>
<dbReference type="EMBL" id="PDUG01000012">
    <property type="protein sequence ID" value="PIC13632.1"/>
    <property type="molecule type" value="Genomic_DNA"/>
</dbReference>
<dbReference type="InterPro" id="IPR036085">
    <property type="entry name" value="PAZ_dom_sf"/>
</dbReference>
<proteinExistence type="predicted"/>
<reference evidence="2" key="1">
    <citation type="submission" date="2017-10" db="EMBL/GenBank/DDBJ databases">
        <title>Rapid genome shrinkage in a self-fertile nematode reveals novel sperm competition proteins.</title>
        <authorList>
            <person name="Yin D."/>
            <person name="Schwarz E.M."/>
            <person name="Thomas C.G."/>
            <person name="Felde R.L."/>
            <person name="Korf I.F."/>
            <person name="Cutter A.D."/>
            <person name="Schartner C.M."/>
            <person name="Ralston E.J."/>
            <person name="Meyer B.J."/>
            <person name="Haag E.S."/>
        </authorList>
    </citation>
    <scope>NUCLEOTIDE SEQUENCE [LARGE SCALE GENOMIC DNA]</scope>
    <source>
        <strain evidence="2">JU1422</strain>
    </source>
</reference>
<dbReference type="Proteomes" id="UP000230233">
    <property type="component" value="Unassembled WGS sequence"/>
</dbReference>
<protein>
    <submittedName>
        <fullName evidence="1">Uncharacterized protein</fullName>
    </submittedName>
</protein>
<evidence type="ECO:0000313" key="1">
    <source>
        <dbReference type="EMBL" id="PIC13632.1"/>
    </source>
</evidence>
<dbReference type="Gene3D" id="2.170.260.10">
    <property type="entry name" value="paz domain"/>
    <property type="match status" value="1"/>
</dbReference>
<dbReference type="OrthoDB" id="10329101at2759"/>
<gene>
    <name evidence="1" type="ORF">B9Z55_027726</name>
</gene>
<sequence length="144" mass="16530">MLPGTGRSIVLPADYSPPDVGCIDVNLGSVLMEKFGRIGFSSINQIRSMNYHLLDLNIQQIWNGCNGLPIDIVSELSLDATPRNHYFMNMSIPKPPAKRRYVCVQRYFEEKYNISLNQPHSPLFRDQGGRMYPVEAVWLRIRLF</sequence>
<dbReference type="SUPFAM" id="SSF101690">
    <property type="entry name" value="PAZ domain"/>
    <property type="match status" value="1"/>
</dbReference>
<keyword evidence="2" id="KW-1185">Reference proteome</keyword>
<comment type="caution">
    <text evidence="1">The sequence shown here is derived from an EMBL/GenBank/DDBJ whole genome shotgun (WGS) entry which is preliminary data.</text>
</comment>
<accession>A0A2G5SF92</accession>
<name>A0A2G5SF92_9PELO</name>
<organism evidence="1 2">
    <name type="scientific">Caenorhabditis nigoni</name>
    <dbReference type="NCBI Taxonomy" id="1611254"/>
    <lineage>
        <taxon>Eukaryota</taxon>
        <taxon>Metazoa</taxon>
        <taxon>Ecdysozoa</taxon>
        <taxon>Nematoda</taxon>
        <taxon>Chromadorea</taxon>
        <taxon>Rhabditida</taxon>
        <taxon>Rhabditina</taxon>
        <taxon>Rhabditomorpha</taxon>
        <taxon>Rhabditoidea</taxon>
        <taxon>Rhabditidae</taxon>
        <taxon>Peloderinae</taxon>
        <taxon>Caenorhabditis</taxon>
    </lineage>
</organism>